<keyword evidence="4" id="KW-0804">Transcription</keyword>
<gene>
    <name evidence="7" type="ORF">SAMN05660841_01805</name>
</gene>
<dbReference type="InterPro" id="IPR014284">
    <property type="entry name" value="RNA_pol_sigma-70_dom"/>
</dbReference>
<dbReference type="InterPro" id="IPR013324">
    <property type="entry name" value="RNA_pol_sigma_r3/r4-like"/>
</dbReference>
<dbReference type="GO" id="GO:0003677">
    <property type="term" value="F:DNA binding"/>
    <property type="evidence" value="ECO:0007669"/>
    <property type="project" value="InterPro"/>
</dbReference>
<dbReference type="InterPro" id="IPR039425">
    <property type="entry name" value="RNA_pol_sigma-70-like"/>
</dbReference>
<dbReference type="EMBL" id="FUZF01000006">
    <property type="protein sequence ID" value="SKB67564.1"/>
    <property type="molecule type" value="Genomic_DNA"/>
</dbReference>
<evidence type="ECO:0000256" key="3">
    <source>
        <dbReference type="ARBA" id="ARBA00023082"/>
    </source>
</evidence>
<dbReference type="InterPro" id="IPR013249">
    <property type="entry name" value="RNA_pol_sigma70_r4_t2"/>
</dbReference>
<dbReference type="InterPro" id="IPR036388">
    <property type="entry name" value="WH-like_DNA-bd_sf"/>
</dbReference>
<accession>A0A1T5D788</accession>
<feature type="domain" description="RNA polymerase sigma factor 70 region 4 type 2" evidence="6">
    <location>
        <begin position="123"/>
        <end position="175"/>
    </location>
</feature>
<dbReference type="InterPro" id="IPR013325">
    <property type="entry name" value="RNA_pol_sigma_r2"/>
</dbReference>
<evidence type="ECO:0000313" key="7">
    <source>
        <dbReference type="EMBL" id="SKB67564.1"/>
    </source>
</evidence>
<dbReference type="RefSeq" id="WP_079642757.1">
    <property type="nucleotide sequence ID" value="NZ_FUZF01000006.1"/>
</dbReference>
<keyword evidence="3" id="KW-0731">Sigma factor</keyword>
<evidence type="ECO:0000256" key="1">
    <source>
        <dbReference type="ARBA" id="ARBA00010641"/>
    </source>
</evidence>
<keyword evidence="8" id="KW-1185">Reference proteome</keyword>
<dbReference type="Proteomes" id="UP000190150">
    <property type="component" value="Unassembled WGS sequence"/>
</dbReference>
<dbReference type="OrthoDB" id="655312at2"/>
<dbReference type="GO" id="GO:0006352">
    <property type="term" value="P:DNA-templated transcription initiation"/>
    <property type="evidence" value="ECO:0007669"/>
    <property type="project" value="InterPro"/>
</dbReference>
<evidence type="ECO:0000256" key="4">
    <source>
        <dbReference type="ARBA" id="ARBA00023163"/>
    </source>
</evidence>
<name>A0A1T5D788_9SPHI</name>
<dbReference type="Pfam" id="PF04542">
    <property type="entry name" value="Sigma70_r2"/>
    <property type="match status" value="1"/>
</dbReference>
<dbReference type="AlphaFoldDB" id="A0A1T5D788"/>
<evidence type="ECO:0000256" key="2">
    <source>
        <dbReference type="ARBA" id="ARBA00023015"/>
    </source>
</evidence>
<evidence type="ECO:0000259" key="5">
    <source>
        <dbReference type="Pfam" id="PF04542"/>
    </source>
</evidence>
<sequence>MEKEEFGEGKWISLLIEGDRAAFSKLYELHSPTLLHKLNHLLPDEDSVLEIHQITFVRLWDIRHKIQREQGVWPLLHTIARNLVVDYFRKSASNESVRKALLTQATLYYEMEDPNDAIEQMSEALSTAIDRLPSKRKEIFLFCKFQGKSYEEAAAAYGVSIGTVKDHMAKAMRFLKSELGEKLFTLLIVLLGFFDT</sequence>
<reference evidence="8" key="1">
    <citation type="submission" date="2017-02" db="EMBL/GenBank/DDBJ databases">
        <authorList>
            <person name="Varghese N."/>
            <person name="Submissions S."/>
        </authorList>
    </citation>
    <scope>NUCLEOTIDE SEQUENCE [LARGE SCALE GENOMIC DNA]</scope>
    <source>
        <strain evidence="8">DSM 24091</strain>
    </source>
</reference>
<evidence type="ECO:0000259" key="6">
    <source>
        <dbReference type="Pfam" id="PF08281"/>
    </source>
</evidence>
<keyword evidence="2" id="KW-0805">Transcription regulation</keyword>
<dbReference type="NCBIfam" id="TIGR02937">
    <property type="entry name" value="sigma70-ECF"/>
    <property type="match status" value="1"/>
</dbReference>
<dbReference type="PANTHER" id="PTHR43133">
    <property type="entry name" value="RNA POLYMERASE ECF-TYPE SIGMA FACTO"/>
    <property type="match status" value="1"/>
</dbReference>
<dbReference type="SUPFAM" id="SSF88946">
    <property type="entry name" value="Sigma2 domain of RNA polymerase sigma factors"/>
    <property type="match status" value="1"/>
</dbReference>
<dbReference type="GO" id="GO:0016987">
    <property type="term" value="F:sigma factor activity"/>
    <property type="evidence" value="ECO:0007669"/>
    <property type="project" value="UniProtKB-KW"/>
</dbReference>
<dbReference type="SUPFAM" id="SSF88659">
    <property type="entry name" value="Sigma3 and sigma4 domains of RNA polymerase sigma factors"/>
    <property type="match status" value="1"/>
</dbReference>
<dbReference type="CDD" id="cd06171">
    <property type="entry name" value="Sigma70_r4"/>
    <property type="match status" value="1"/>
</dbReference>
<comment type="similarity">
    <text evidence="1">Belongs to the sigma-70 factor family. ECF subfamily.</text>
</comment>
<feature type="domain" description="RNA polymerase sigma-70 region 2" evidence="5">
    <location>
        <begin position="26"/>
        <end position="92"/>
    </location>
</feature>
<organism evidence="7 8">
    <name type="scientific">Sphingobacterium nematocida</name>
    <dbReference type="NCBI Taxonomy" id="1513896"/>
    <lineage>
        <taxon>Bacteria</taxon>
        <taxon>Pseudomonadati</taxon>
        <taxon>Bacteroidota</taxon>
        <taxon>Sphingobacteriia</taxon>
        <taxon>Sphingobacteriales</taxon>
        <taxon>Sphingobacteriaceae</taxon>
        <taxon>Sphingobacterium</taxon>
    </lineage>
</organism>
<dbReference type="PANTHER" id="PTHR43133:SF46">
    <property type="entry name" value="RNA POLYMERASE SIGMA-70 FACTOR ECF SUBFAMILY"/>
    <property type="match status" value="1"/>
</dbReference>
<proteinExistence type="inferred from homology"/>
<evidence type="ECO:0000313" key="8">
    <source>
        <dbReference type="Proteomes" id="UP000190150"/>
    </source>
</evidence>
<protein>
    <submittedName>
        <fullName evidence="7">RNA polymerase sigma-70 factor, ECF subfamily</fullName>
    </submittedName>
</protein>
<dbReference type="InterPro" id="IPR007627">
    <property type="entry name" value="RNA_pol_sigma70_r2"/>
</dbReference>
<dbReference type="Gene3D" id="1.10.10.10">
    <property type="entry name" value="Winged helix-like DNA-binding domain superfamily/Winged helix DNA-binding domain"/>
    <property type="match status" value="1"/>
</dbReference>
<dbReference type="STRING" id="1513896.SAMN05660841_01805"/>
<dbReference type="Pfam" id="PF08281">
    <property type="entry name" value="Sigma70_r4_2"/>
    <property type="match status" value="1"/>
</dbReference>
<dbReference type="Gene3D" id="1.10.1740.10">
    <property type="match status" value="1"/>
</dbReference>